<gene>
    <name evidence="2" type="ORF">A0U92_06145</name>
</gene>
<dbReference type="STRING" id="435.A0U92_06145"/>
<dbReference type="OrthoDB" id="9808290at2"/>
<keyword evidence="1" id="KW-0732">Signal</keyword>
<protein>
    <recommendedName>
        <fullName evidence="4">DUF192 domain-containing protein</fullName>
    </recommendedName>
</protein>
<organism evidence="2 3">
    <name type="scientific">Acetobacter aceti</name>
    <dbReference type="NCBI Taxonomy" id="435"/>
    <lineage>
        <taxon>Bacteria</taxon>
        <taxon>Pseudomonadati</taxon>
        <taxon>Pseudomonadota</taxon>
        <taxon>Alphaproteobacteria</taxon>
        <taxon>Acetobacterales</taxon>
        <taxon>Acetobacteraceae</taxon>
        <taxon>Acetobacter</taxon>
        <taxon>Acetobacter subgen. Acetobacter</taxon>
    </lineage>
</organism>
<dbReference type="Proteomes" id="UP000188937">
    <property type="component" value="Chromosome"/>
</dbReference>
<evidence type="ECO:0000313" key="2">
    <source>
        <dbReference type="EMBL" id="AQS84423.1"/>
    </source>
</evidence>
<dbReference type="Gene3D" id="2.60.120.1140">
    <property type="entry name" value="Protein of unknown function DUF192"/>
    <property type="match status" value="1"/>
</dbReference>
<dbReference type="Pfam" id="PF02643">
    <property type="entry name" value="DUF192"/>
    <property type="match status" value="1"/>
</dbReference>
<dbReference type="PANTHER" id="PTHR37953:SF1">
    <property type="entry name" value="UPF0127 PROTEIN MJ1496"/>
    <property type="match status" value="1"/>
</dbReference>
<dbReference type="EMBL" id="CP014692">
    <property type="protein sequence ID" value="AQS84423.1"/>
    <property type="molecule type" value="Genomic_DNA"/>
</dbReference>
<evidence type="ECO:0000256" key="1">
    <source>
        <dbReference type="SAM" id="SignalP"/>
    </source>
</evidence>
<proteinExistence type="predicted"/>
<dbReference type="InterPro" id="IPR038695">
    <property type="entry name" value="Saro_0823-like_sf"/>
</dbReference>
<accession>A0A1U9KF39</accession>
<dbReference type="AlphaFoldDB" id="A0A1U9KF39"/>
<dbReference type="InterPro" id="IPR003795">
    <property type="entry name" value="DUF192"/>
</dbReference>
<dbReference type="KEGG" id="aace:A0U92_06145"/>
<name>A0A1U9KF39_ACEAC</name>
<dbReference type="RefSeq" id="WP_077812467.1">
    <property type="nucleotide sequence ID" value="NZ_CP014692.1"/>
</dbReference>
<evidence type="ECO:0008006" key="4">
    <source>
        <dbReference type="Google" id="ProtNLM"/>
    </source>
</evidence>
<evidence type="ECO:0000313" key="3">
    <source>
        <dbReference type="Proteomes" id="UP000188937"/>
    </source>
</evidence>
<feature type="chain" id="PRO_5012617661" description="DUF192 domain-containing protein" evidence="1">
    <location>
        <begin position="29"/>
        <end position="180"/>
    </location>
</feature>
<keyword evidence="3" id="KW-1185">Reference proteome</keyword>
<sequence length="180" mass="18923">MNRQTFGTLFLSLALASGGLSLTLPAHADDAASGAPTAAQPPLPKETLTITSASGKHEFTVEKATTLREQQVGEMFRTTLPADQGMVFLWSAPQQSDMWMENTLIPLDIVFIGNDGRIQSIAENAVPQSLAHISSHGPAVATLELQGGITAKMGITVGDRVSSASLDAKMARPASAKKSH</sequence>
<reference evidence="2 3" key="1">
    <citation type="submission" date="2016-03" db="EMBL/GenBank/DDBJ databases">
        <title>Acetic acid bacteria sequencing.</title>
        <authorList>
            <person name="Brandt J."/>
            <person name="Jakob F."/>
            <person name="Vogel R.F."/>
        </authorList>
    </citation>
    <scope>NUCLEOTIDE SEQUENCE [LARGE SCALE GENOMIC DNA]</scope>
    <source>
        <strain evidence="2 3">TMW2.1153</strain>
    </source>
</reference>
<feature type="signal peptide" evidence="1">
    <location>
        <begin position="1"/>
        <end position="28"/>
    </location>
</feature>
<dbReference type="PANTHER" id="PTHR37953">
    <property type="entry name" value="UPF0127 PROTEIN MJ1496"/>
    <property type="match status" value="1"/>
</dbReference>